<comment type="similarity">
    <text evidence="1">Belongs to the metallo-beta-lactamase superfamily. Class-B beta-lactamase family.</text>
</comment>
<dbReference type="AlphaFoldDB" id="A0A3E0DX18"/>
<sequence length="330" mass="36385">MKLNKLSAIALTLTALMTTTTSAYAAQDSAEQKDVSAEKTINLNDLKKVSDGVYVIEDKNHTFMVPNVSIILGEKAAMIVDTGLSVESAKRVLQEAKKLAGDKKLYLTLTHFHPEHGFGAQVFKDKATIIYNRSQYEELQKKGPAFRKLFAEHYNVAAAMKEVKFVKPDVLYDGQASIDLGGRTVKLNYYGPAHTLGDQVISVPDQGVYILGDLLETESFPIMPWFPEMSETDVDPENWRTILHNIATTKPTVVVPGHGPVGTAADINALIHHMDKATAEVKTLCANGVGIKDIQKQVTPLLIAQQPTWLLQDWIPMELQADYAHLCGNQ</sequence>
<keyword evidence="2" id="KW-0732">Signal</keyword>
<reference evidence="4 5" key="1">
    <citation type="submission" date="2018-08" db="EMBL/GenBank/DDBJ databases">
        <title>Genomic Encyclopedia of Type Strains, Phase III (KMG-III): the genomes of soil and plant-associated and newly described type strains.</title>
        <authorList>
            <person name="Whitman W."/>
        </authorList>
    </citation>
    <scope>NUCLEOTIDE SEQUENCE [LARGE SCALE GENOMIC DNA]</scope>
    <source>
        <strain evidence="4 5">CECT 7375</strain>
    </source>
</reference>
<name>A0A3E0DX18_9GAMM</name>
<evidence type="ECO:0000259" key="3">
    <source>
        <dbReference type="SMART" id="SM00849"/>
    </source>
</evidence>
<evidence type="ECO:0000313" key="4">
    <source>
        <dbReference type="EMBL" id="REG86631.1"/>
    </source>
</evidence>
<proteinExistence type="inferred from homology"/>
<feature type="signal peptide" evidence="2">
    <location>
        <begin position="1"/>
        <end position="25"/>
    </location>
</feature>
<protein>
    <submittedName>
        <fullName evidence="4">Glyoxylase-like metal-dependent hydrolase (Beta-lactamase superfamily II)</fullName>
    </submittedName>
</protein>
<dbReference type="SMART" id="SM00849">
    <property type="entry name" value="Lactamase_B"/>
    <property type="match status" value="1"/>
</dbReference>
<keyword evidence="5" id="KW-1185">Reference proteome</keyword>
<feature type="chain" id="PRO_5017780331" evidence="2">
    <location>
        <begin position="26"/>
        <end position="330"/>
    </location>
</feature>
<dbReference type="PANTHER" id="PTHR42951:SF4">
    <property type="entry name" value="ACYL-COENZYME A THIOESTERASE MBLAC2"/>
    <property type="match status" value="1"/>
</dbReference>
<dbReference type="EMBL" id="QUNG01000001">
    <property type="protein sequence ID" value="REG86631.1"/>
    <property type="molecule type" value="Genomic_DNA"/>
</dbReference>
<dbReference type="GO" id="GO:0016787">
    <property type="term" value="F:hydrolase activity"/>
    <property type="evidence" value="ECO:0007669"/>
    <property type="project" value="UniProtKB-KW"/>
</dbReference>
<dbReference type="Proteomes" id="UP000256542">
    <property type="component" value="Unassembled WGS sequence"/>
</dbReference>
<organism evidence="4 5">
    <name type="scientific">Marinomonas pollencensis</name>
    <dbReference type="NCBI Taxonomy" id="491954"/>
    <lineage>
        <taxon>Bacteria</taxon>
        <taxon>Pseudomonadati</taxon>
        <taxon>Pseudomonadota</taxon>
        <taxon>Gammaproteobacteria</taxon>
        <taxon>Oceanospirillales</taxon>
        <taxon>Oceanospirillaceae</taxon>
        <taxon>Marinomonas</taxon>
    </lineage>
</organism>
<gene>
    <name evidence="4" type="ORF">DFP81_101196</name>
</gene>
<dbReference type="PANTHER" id="PTHR42951">
    <property type="entry name" value="METALLO-BETA-LACTAMASE DOMAIN-CONTAINING"/>
    <property type="match status" value="1"/>
</dbReference>
<keyword evidence="4" id="KW-0378">Hydrolase</keyword>
<comment type="caution">
    <text evidence="4">The sequence shown here is derived from an EMBL/GenBank/DDBJ whole genome shotgun (WGS) entry which is preliminary data.</text>
</comment>
<evidence type="ECO:0000256" key="1">
    <source>
        <dbReference type="ARBA" id="ARBA00005250"/>
    </source>
</evidence>
<evidence type="ECO:0000256" key="2">
    <source>
        <dbReference type="SAM" id="SignalP"/>
    </source>
</evidence>
<dbReference type="GO" id="GO:0017001">
    <property type="term" value="P:antibiotic catabolic process"/>
    <property type="evidence" value="ECO:0007669"/>
    <property type="project" value="UniProtKB-ARBA"/>
</dbReference>
<dbReference type="InterPro" id="IPR050855">
    <property type="entry name" value="NDM-1-like"/>
</dbReference>
<accession>A0A3E0DX18</accession>
<dbReference type="Gene3D" id="3.60.15.10">
    <property type="entry name" value="Ribonuclease Z/Hydroxyacylglutathione hydrolase-like"/>
    <property type="match status" value="1"/>
</dbReference>
<dbReference type="InterPro" id="IPR001279">
    <property type="entry name" value="Metallo-B-lactamas"/>
</dbReference>
<feature type="domain" description="Metallo-beta-lactamase" evidence="3">
    <location>
        <begin position="65"/>
        <end position="258"/>
    </location>
</feature>
<dbReference type="SUPFAM" id="SSF56281">
    <property type="entry name" value="Metallo-hydrolase/oxidoreductase"/>
    <property type="match status" value="1"/>
</dbReference>
<evidence type="ECO:0000313" key="5">
    <source>
        <dbReference type="Proteomes" id="UP000256542"/>
    </source>
</evidence>
<dbReference type="InterPro" id="IPR036866">
    <property type="entry name" value="RibonucZ/Hydroxyglut_hydro"/>
</dbReference>
<dbReference type="RefSeq" id="WP_220342768.1">
    <property type="nucleotide sequence ID" value="NZ_QUNG01000001.1"/>
</dbReference>
<dbReference type="CDD" id="cd16282">
    <property type="entry name" value="metallo-hydrolase-like_MBL-fold"/>
    <property type="match status" value="1"/>
</dbReference>
<dbReference type="Pfam" id="PF00753">
    <property type="entry name" value="Lactamase_B"/>
    <property type="match status" value="1"/>
</dbReference>